<evidence type="ECO:0000313" key="1">
    <source>
        <dbReference type="EMBL" id="CAK7343690.1"/>
    </source>
</evidence>
<organism evidence="1 2">
    <name type="scientific">Dovyalis caffra</name>
    <dbReference type="NCBI Taxonomy" id="77055"/>
    <lineage>
        <taxon>Eukaryota</taxon>
        <taxon>Viridiplantae</taxon>
        <taxon>Streptophyta</taxon>
        <taxon>Embryophyta</taxon>
        <taxon>Tracheophyta</taxon>
        <taxon>Spermatophyta</taxon>
        <taxon>Magnoliopsida</taxon>
        <taxon>eudicotyledons</taxon>
        <taxon>Gunneridae</taxon>
        <taxon>Pentapetalae</taxon>
        <taxon>rosids</taxon>
        <taxon>fabids</taxon>
        <taxon>Malpighiales</taxon>
        <taxon>Salicaceae</taxon>
        <taxon>Flacourtieae</taxon>
        <taxon>Dovyalis</taxon>
    </lineage>
</organism>
<name>A0AAV1S1U5_9ROSI</name>
<sequence>MDVSELCRGRTERNGKDVERLVNGGNLEENFEVAISEGVHRGVYNARFVSDHAMLERVFNLSLVGWDRVVFRPRAIRFGNRTPILGPNKKVRLDVAAPFEIIIEFHEYPIEFRLDPINITKHSMYVKGGASRTAPNSMIAITKAKMAIELKYRRQGFLYLTKLEASALVSTVENRAKSIRADSCTFTIDD</sequence>
<dbReference type="AlphaFoldDB" id="A0AAV1S1U5"/>
<accession>A0AAV1S1U5</accession>
<protein>
    <submittedName>
        <fullName evidence="1">Uncharacterized protein</fullName>
    </submittedName>
</protein>
<dbReference type="EMBL" id="CAWUPB010001160">
    <property type="protein sequence ID" value="CAK7343690.1"/>
    <property type="molecule type" value="Genomic_DNA"/>
</dbReference>
<gene>
    <name evidence="1" type="ORF">DCAF_LOCUS17440</name>
</gene>
<keyword evidence="2" id="KW-1185">Reference proteome</keyword>
<dbReference type="Proteomes" id="UP001314170">
    <property type="component" value="Unassembled WGS sequence"/>
</dbReference>
<proteinExistence type="predicted"/>
<reference evidence="1 2" key="1">
    <citation type="submission" date="2024-01" db="EMBL/GenBank/DDBJ databases">
        <authorList>
            <person name="Waweru B."/>
        </authorList>
    </citation>
    <scope>NUCLEOTIDE SEQUENCE [LARGE SCALE GENOMIC DNA]</scope>
</reference>
<evidence type="ECO:0000313" key="2">
    <source>
        <dbReference type="Proteomes" id="UP001314170"/>
    </source>
</evidence>
<comment type="caution">
    <text evidence="1">The sequence shown here is derived from an EMBL/GenBank/DDBJ whole genome shotgun (WGS) entry which is preliminary data.</text>
</comment>